<dbReference type="SMART" id="SM00327">
    <property type="entry name" value="VWA"/>
    <property type="match status" value="1"/>
</dbReference>
<dbReference type="PROSITE" id="PS51468">
    <property type="entry name" value="VIT"/>
    <property type="match status" value="1"/>
</dbReference>
<accession>A0A381V8V4</accession>
<keyword evidence="1" id="KW-1133">Transmembrane helix</keyword>
<dbReference type="SUPFAM" id="SSF53300">
    <property type="entry name" value="vWA-like"/>
    <property type="match status" value="1"/>
</dbReference>
<keyword evidence="1" id="KW-0472">Membrane</keyword>
<name>A0A381V8V4_9ZZZZ</name>
<evidence type="ECO:0008006" key="5">
    <source>
        <dbReference type="Google" id="ProtNLM"/>
    </source>
</evidence>
<dbReference type="PANTHER" id="PTHR45737">
    <property type="entry name" value="VON WILLEBRAND FACTOR A DOMAIN-CONTAINING PROTEIN 5A"/>
    <property type="match status" value="1"/>
</dbReference>
<gene>
    <name evidence="4" type="ORF">METZ01_LOCUS89673</name>
</gene>
<dbReference type="InterPro" id="IPR002035">
    <property type="entry name" value="VWF_A"/>
</dbReference>
<dbReference type="PROSITE" id="PS50234">
    <property type="entry name" value="VWFA"/>
    <property type="match status" value="1"/>
</dbReference>
<dbReference type="InterPro" id="IPR036465">
    <property type="entry name" value="vWFA_dom_sf"/>
</dbReference>
<organism evidence="4">
    <name type="scientific">marine metagenome</name>
    <dbReference type="NCBI Taxonomy" id="408172"/>
    <lineage>
        <taxon>unclassified sequences</taxon>
        <taxon>metagenomes</taxon>
        <taxon>ecological metagenomes</taxon>
    </lineage>
</organism>
<evidence type="ECO:0000259" key="3">
    <source>
        <dbReference type="PROSITE" id="PS51468"/>
    </source>
</evidence>
<dbReference type="Pfam" id="PF08487">
    <property type="entry name" value="VIT"/>
    <property type="match status" value="1"/>
</dbReference>
<dbReference type="SMART" id="SM00609">
    <property type="entry name" value="VIT"/>
    <property type="match status" value="1"/>
</dbReference>
<dbReference type="PANTHER" id="PTHR45737:SF6">
    <property type="entry name" value="VON WILLEBRAND FACTOR A DOMAIN-CONTAINING PROTEIN 5A"/>
    <property type="match status" value="1"/>
</dbReference>
<sequence>MQNLLFNKCLALLVAIVAILSTCSTLANISFSQQTLAPKTDISLANETASGSMLYKVPGSASIVQLALDTKVEMDITGTINRVSVEQTFTNPSNDWVEGIYVFPLPEDSAVDHLTMRIGERIIEGLIKEKEEAKKIYNQAKSEGKSASLVEQQRPNIFTNSVANIPPGETIIITIEYHQSVLIDNDIFSIRFPMVIGERFIPGVEIYTSPYALGMAPNTHEVPDASKITPPNHQRAFLPVTMKINLKAGFDTESVNSTYHPISVTEVDELTKQIRFNENHPIVQADRDFELTWKANKSLQPELALFTQKMDDDYYLMLMATPPKDEFFADNNTPRELIFIIDSSGSMHGMSMRQAKEALVLALSRLRPTDRFNIIDFDDRTRPLFESAIPAIDRSKNYAYDFIRGLDADGGTQALDAIQYALGSRDSKSEQYLRQIVFLTDGQVGNETRIFKTVERKIGTDRFFSVGIGSAPNSFLMTKLADFGRGAYTYIGKISEVKQKMLELLYKLESPAMTNIRIDFPSGSESEQGFGAITDLYAGETISAIFKTKSLPSTLRIEGDTVNGKFTKDIDITPANESKGLDVLWARRKIESLTDLYYFDRTSAQQKAIRKDITSIALKHHLVSKFTSLVAVDVTPTRPEEEIIVTQPIINKIKASIESELAELRVAAFIQPNRSASSMALNKELAAFEAQLEAELAASAAYTAAYQANAATNTWKCNAGYIKSGNSCKKIIGQINTQLASSVNASRTATNSELLIYLGLVIMLLAAILRRRQNA</sequence>
<evidence type="ECO:0000256" key="1">
    <source>
        <dbReference type="SAM" id="Phobius"/>
    </source>
</evidence>
<evidence type="ECO:0000259" key="2">
    <source>
        <dbReference type="PROSITE" id="PS50234"/>
    </source>
</evidence>
<dbReference type="Pfam" id="PF13768">
    <property type="entry name" value="VWA_3"/>
    <property type="match status" value="1"/>
</dbReference>
<evidence type="ECO:0000313" key="4">
    <source>
        <dbReference type="EMBL" id="SVA36819.1"/>
    </source>
</evidence>
<feature type="domain" description="VWFA" evidence="2">
    <location>
        <begin position="336"/>
        <end position="508"/>
    </location>
</feature>
<dbReference type="InterPro" id="IPR013694">
    <property type="entry name" value="VIT"/>
</dbReference>
<dbReference type="EMBL" id="UINC01008169">
    <property type="protein sequence ID" value="SVA36819.1"/>
    <property type="molecule type" value="Genomic_DNA"/>
</dbReference>
<dbReference type="AlphaFoldDB" id="A0A381V8V4"/>
<dbReference type="Gene3D" id="3.40.50.410">
    <property type="entry name" value="von Willebrand factor, type A domain"/>
    <property type="match status" value="1"/>
</dbReference>
<protein>
    <recommendedName>
        <fullName evidence="5">Marine proteobacterial sortase target protein</fullName>
    </recommendedName>
</protein>
<feature type="domain" description="VIT" evidence="3">
    <location>
        <begin position="51"/>
        <end position="179"/>
    </location>
</feature>
<feature type="transmembrane region" description="Helical" evidence="1">
    <location>
        <begin position="754"/>
        <end position="770"/>
    </location>
</feature>
<proteinExistence type="predicted"/>
<reference evidence="4" key="1">
    <citation type="submission" date="2018-05" db="EMBL/GenBank/DDBJ databases">
        <authorList>
            <person name="Lanie J.A."/>
            <person name="Ng W.-L."/>
            <person name="Kazmierczak K.M."/>
            <person name="Andrzejewski T.M."/>
            <person name="Davidsen T.M."/>
            <person name="Wayne K.J."/>
            <person name="Tettelin H."/>
            <person name="Glass J.I."/>
            <person name="Rusch D."/>
            <person name="Podicherti R."/>
            <person name="Tsui H.-C.T."/>
            <person name="Winkler M.E."/>
        </authorList>
    </citation>
    <scope>NUCLEOTIDE SEQUENCE</scope>
</reference>
<dbReference type="InterPro" id="IPR022440">
    <property type="entry name" value="CHP03788"/>
</dbReference>
<dbReference type="NCBIfam" id="TIGR03788">
    <property type="entry name" value="marine_srt_targ"/>
    <property type="match status" value="1"/>
</dbReference>
<keyword evidence="1" id="KW-0812">Transmembrane</keyword>